<feature type="region of interest" description="Disordered" evidence="1">
    <location>
        <begin position="1"/>
        <end position="374"/>
    </location>
</feature>
<name>A0ABR4AGI7_9LECA</name>
<evidence type="ECO:0000313" key="3">
    <source>
        <dbReference type="Proteomes" id="UP001590950"/>
    </source>
</evidence>
<feature type="compositionally biased region" description="Acidic residues" evidence="1">
    <location>
        <begin position="319"/>
        <end position="336"/>
    </location>
</feature>
<feature type="compositionally biased region" description="Polar residues" evidence="1">
    <location>
        <begin position="33"/>
        <end position="75"/>
    </location>
</feature>
<evidence type="ECO:0000313" key="2">
    <source>
        <dbReference type="EMBL" id="KAL2043956.1"/>
    </source>
</evidence>
<feature type="compositionally biased region" description="Polar residues" evidence="1">
    <location>
        <begin position="90"/>
        <end position="111"/>
    </location>
</feature>
<feature type="compositionally biased region" description="Polar residues" evidence="1">
    <location>
        <begin position="129"/>
        <end position="163"/>
    </location>
</feature>
<comment type="caution">
    <text evidence="2">The sequence shown here is derived from an EMBL/GenBank/DDBJ whole genome shotgun (WGS) entry which is preliminary data.</text>
</comment>
<organism evidence="2 3">
    <name type="scientific">Stereocaulon virgatum</name>
    <dbReference type="NCBI Taxonomy" id="373712"/>
    <lineage>
        <taxon>Eukaryota</taxon>
        <taxon>Fungi</taxon>
        <taxon>Dikarya</taxon>
        <taxon>Ascomycota</taxon>
        <taxon>Pezizomycotina</taxon>
        <taxon>Lecanoromycetes</taxon>
        <taxon>OSLEUM clade</taxon>
        <taxon>Lecanoromycetidae</taxon>
        <taxon>Lecanorales</taxon>
        <taxon>Lecanorineae</taxon>
        <taxon>Stereocaulaceae</taxon>
        <taxon>Stereocaulon</taxon>
    </lineage>
</organism>
<sequence length="494" mass="53901">MSPLKSKRNSSKKPSRLSQIANASDSTDEHVLDQQTPPTKTLTSHSSSQIASESTHLPQNGSNGLESQTSSTSGDINLPDKSFVGGASMSRETSLTESPTLVNSNENSSPIRSPVTPPDAAANEDDLNSKTSKTLPTDNYTDYSVEYSAQSEHSADVGSSSRRPIQVLGEDDGEPEHWSSLAQSPAPSSLNNPHRTPQEVVEIEGESSARTANTPPADSSTPSDLQAKARASLAQLRGFKGYDREAERRSLMPPPPTPKLKHLNIPSVPNTGPPEITKDGEHSVNSHSTEKNLQNVDAGVPKKVRFDDWALSVPRSDPAEDEEDSSDEESSVEDTYDSTRNNGSDNQTSATQSPSNSNQKTRRKAQDALHASQRSELRSALAKRQSLDHETALLCSKRYQIDQEIARLCAALGTPNEPGRSFDWRVILWHLDQQLQVVQKQRIRLHEQGEGTWFLDLEVVRLMKAMGVPCEAGFVAKRALSAQGETGRKKSRIE</sequence>
<feature type="compositionally biased region" description="Polar residues" evidence="1">
    <location>
        <begin position="339"/>
        <end position="359"/>
    </location>
</feature>
<keyword evidence="3" id="KW-1185">Reference proteome</keyword>
<protein>
    <submittedName>
        <fullName evidence="2">Uncharacterized protein</fullName>
    </submittedName>
</protein>
<proteinExistence type="predicted"/>
<feature type="compositionally biased region" description="Basic and acidic residues" evidence="1">
    <location>
        <begin position="240"/>
        <end position="250"/>
    </location>
</feature>
<gene>
    <name evidence="2" type="ORF">N7G274_003476</name>
</gene>
<dbReference type="Proteomes" id="UP001590950">
    <property type="component" value="Unassembled WGS sequence"/>
</dbReference>
<feature type="compositionally biased region" description="Basic residues" evidence="1">
    <location>
        <begin position="1"/>
        <end position="15"/>
    </location>
</feature>
<accession>A0ABR4AGI7</accession>
<feature type="compositionally biased region" description="Polar residues" evidence="1">
    <location>
        <begin position="208"/>
        <end position="224"/>
    </location>
</feature>
<dbReference type="EMBL" id="JBEFKJ010000010">
    <property type="protein sequence ID" value="KAL2043956.1"/>
    <property type="molecule type" value="Genomic_DNA"/>
</dbReference>
<reference evidence="2 3" key="1">
    <citation type="submission" date="2024-09" db="EMBL/GenBank/DDBJ databases">
        <title>Rethinking Asexuality: The Enigmatic Case of Functional Sexual Genes in Lepraria (Stereocaulaceae).</title>
        <authorList>
            <person name="Doellman M."/>
            <person name="Sun Y."/>
            <person name="Barcenas-Pena A."/>
            <person name="Lumbsch H.T."/>
            <person name="Grewe F."/>
        </authorList>
    </citation>
    <scope>NUCLEOTIDE SEQUENCE [LARGE SCALE GENOMIC DNA]</scope>
    <source>
        <strain evidence="2 3">Mercado 3170</strain>
    </source>
</reference>
<feature type="compositionally biased region" description="Basic and acidic residues" evidence="1">
    <location>
        <begin position="276"/>
        <end position="290"/>
    </location>
</feature>
<feature type="compositionally biased region" description="Low complexity" evidence="1">
    <location>
        <begin position="179"/>
        <end position="190"/>
    </location>
</feature>
<evidence type="ECO:0000256" key="1">
    <source>
        <dbReference type="SAM" id="MobiDB-lite"/>
    </source>
</evidence>